<reference evidence="9" key="1">
    <citation type="submission" date="2020-05" db="EMBL/GenBank/DDBJ databases">
        <authorList>
            <person name="Chiriac C."/>
            <person name="Salcher M."/>
            <person name="Ghai R."/>
            <person name="Kavagutti S V."/>
        </authorList>
    </citation>
    <scope>NUCLEOTIDE SEQUENCE</scope>
</reference>
<dbReference type="NCBIfam" id="NF005141">
    <property type="entry name" value="PRK06590.1"/>
    <property type="match status" value="1"/>
</dbReference>
<evidence type="ECO:0000259" key="7">
    <source>
        <dbReference type="Pfam" id="PF00361"/>
    </source>
</evidence>
<feature type="transmembrane region" description="Helical" evidence="6">
    <location>
        <begin position="660"/>
        <end position="677"/>
    </location>
</feature>
<feature type="transmembrane region" description="Helical" evidence="6">
    <location>
        <begin position="321"/>
        <end position="338"/>
    </location>
</feature>
<dbReference type="GO" id="GO:0015990">
    <property type="term" value="P:electron transport coupled proton transport"/>
    <property type="evidence" value="ECO:0007669"/>
    <property type="project" value="TreeGrafter"/>
</dbReference>
<feature type="transmembrane region" description="Helical" evidence="6">
    <location>
        <begin position="416"/>
        <end position="436"/>
    </location>
</feature>
<evidence type="ECO:0000259" key="8">
    <source>
        <dbReference type="Pfam" id="PF00662"/>
    </source>
</evidence>
<feature type="transmembrane region" description="Helical" evidence="6">
    <location>
        <begin position="6"/>
        <end position="25"/>
    </location>
</feature>
<dbReference type="GO" id="GO:0003954">
    <property type="term" value="F:NADH dehydrogenase activity"/>
    <property type="evidence" value="ECO:0007669"/>
    <property type="project" value="TreeGrafter"/>
</dbReference>
<feature type="transmembrane region" description="Helical" evidence="6">
    <location>
        <begin position="175"/>
        <end position="197"/>
    </location>
</feature>
<dbReference type="AlphaFoldDB" id="A0A6J7RFT2"/>
<dbReference type="EMBL" id="CAFBPX010000003">
    <property type="protein sequence ID" value="CAB5027685.1"/>
    <property type="molecule type" value="Genomic_DNA"/>
</dbReference>
<feature type="compositionally biased region" description="Acidic residues" evidence="5">
    <location>
        <begin position="473"/>
        <end position="485"/>
    </location>
</feature>
<dbReference type="PANTHER" id="PTHR42829">
    <property type="entry name" value="NADH-UBIQUINONE OXIDOREDUCTASE CHAIN 5"/>
    <property type="match status" value="1"/>
</dbReference>
<sequence>MSISLTPWLVLACPLVGMLTIALLGKKLSPRAAGTIGTLAIALAFVFAVITLIKLQALPSDARVETTSLWDLVNVDGVKIQLGLYVDPLSTFMILVVTGVSTLIHLYSAGYMKSDAGYVRYFSYLNFFVFSMLLLVLAGNLVLLIIGWAFVGAASYMLVSFWYRRDTATDAGIKAFVINVVGDIGLVLGTLFLFKTMGVLDYGQLFSGVHGAFTKDAPELVIAMLLILVGAFAKSAQIPFQTWLPDAMEGPTPVSSLIHAATMVTAGVYLIGRLHVLFEWAPTAAAVGAIVGALTLLIAGSIGLVMTDLKRVIAYSTMSQIGYMIMGVSAAAYVGGFFHMMTHAFFKALLFMAAGSIISAMGGNQSLNNMRGFRKALPFTFGCFVVGGLALSAFPLFSGFFSKDTLLYEVGARGGWYWGLYVAGYIGAAFTVFYTWRMIYRAFWGEPCKEAQVVIDTGHAYHPAEHTNPHTGDEDDPSTQEVEDPEVGFPGKEHNYAETTWQMRFAMIPLAILAVIAGVIQLPFEITNVISDFLQPTFADTTVEYMPENSNLEAFGLILSSVIAIVSLACAYWIWVRKPGTSAAIQARLPWLHKLFINKWYFDVFYSTFVVRPVVWIGQWSRDSFERVVIDGLFIGGTSGLVKAGSAAVRALQTGLIRSYAALVIGGLSIVLLYFLVRGL</sequence>
<dbReference type="InterPro" id="IPR018393">
    <property type="entry name" value="NADHpl_OxRdtase_5_subgr"/>
</dbReference>
<dbReference type="NCBIfam" id="TIGR01974">
    <property type="entry name" value="NDH_I_L"/>
    <property type="match status" value="1"/>
</dbReference>
<dbReference type="GO" id="GO:0042773">
    <property type="term" value="P:ATP synthesis coupled electron transport"/>
    <property type="evidence" value="ECO:0007669"/>
    <property type="project" value="InterPro"/>
</dbReference>
<evidence type="ECO:0000256" key="1">
    <source>
        <dbReference type="ARBA" id="ARBA00004141"/>
    </source>
</evidence>
<feature type="transmembrane region" description="Helical" evidence="6">
    <location>
        <begin position="505"/>
        <end position="524"/>
    </location>
</feature>
<proteinExistence type="predicted"/>
<protein>
    <submittedName>
        <fullName evidence="9">Unannotated protein</fullName>
    </submittedName>
</protein>
<dbReference type="Pfam" id="PF00361">
    <property type="entry name" value="Proton_antipo_M"/>
    <property type="match status" value="1"/>
</dbReference>
<keyword evidence="4 6" id="KW-0472">Membrane</keyword>
<dbReference type="GO" id="GO:0016020">
    <property type="term" value="C:membrane"/>
    <property type="evidence" value="ECO:0007669"/>
    <property type="project" value="UniProtKB-SubCell"/>
</dbReference>
<feature type="transmembrane region" description="Helical" evidence="6">
    <location>
        <begin position="32"/>
        <end position="53"/>
    </location>
</feature>
<feature type="region of interest" description="Disordered" evidence="5">
    <location>
        <begin position="464"/>
        <end position="485"/>
    </location>
</feature>
<evidence type="ECO:0000256" key="3">
    <source>
        <dbReference type="ARBA" id="ARBA00022989"/>
    </source>
</evidence>
<dbReference type="InterPro" id="IPR001516">
    <property type="entry name" value="Proton_antipo_N"/>
</dbReference>
<evidence type="ECO:0000313" key="9">
    <source>
        <dbReference type="EMBL" id="CAB5027685.1"/>
    </source>
</evidence>
<feature type="transmembrane region" description="Helical" evidence="6">
    <location>
        <begin position="554"/>
        <end position="575"/>
    </location>
</feature>
<dbReference type="InterPro" id="IPR003945">
    <property type="entry name" value="NU5C-like"/>
</dbReference>
<evidence type="ECO:0000256" key="5">
    <source>
        <dbReference type="SAM" id="MobiDB-lite"/>
    </source>
</evidence>
<dbReference type="Gene3D" id="1.20.5.2700">
    <property type="match status" value="1"/>
</dbReference>
<dbReference type="PRINTS" id="PR01434">
    <property type="entry name" value="NADHDHGNASE5"/>
</dbReference>
<feature type="transmembrane region" description="Helical" evidence="6">
    <location>
        <begin position="284"/>
        <end position="309"/>
    </location>
</feature>
<feature type="transmembrane region" description="Helical" evidence="6">
    <location>
        <begin position="254"/>
        <end position="272"/>
    </location>
</feature>
<feature type="transmembrane region" description="Helical" evidence="6">
    <location>
        <begin position="344"/>
        <end position="364"/>
    </location>
</feature>
<accession>A0A6J7RFT2</accession>
<feature type="transmembrane region" description="Helical" evidence="6">
    <location>
        <begin position="121"/>
        <end position="139"/>
    </location>
</feature>
<feature type="transmembrane region" description="Helical" evidence="6">
    <location>
        <begin position="145"/>
        <end position="163"/>
    </location>
</feature>
<dbReference type="Pfam" id="PF00662">
    <property type="entry name" value="Proton_antipo_N"/>
    <property type="match status" value="1"/>
</dbReference>
<keyword evidence="2 6" id="KW-0812">Transmembrane</keyword>
<keyword evidence="3 6" id="KW-1133">Transmembrane helix</keyword>
<feature type="domain" description="NADH-Ubiquinone oxidoreductase (complex I) chain 5 N-terminal" evidence="8">
    <location>
        <begin position="73"/>
        <end position="122"/>
    </location>
</feature>
<feature type="transmembrane region" description="Helical" evidence="6">
    <location>
        <begin position="376"/>
        <end position="396"/>
    </location>
</feature>
<evidence type="ECO:0000256" key="4">
    <source>
        <dbReference type="ARBA" id="ARBA00023136"/>
    </source>
</evidence>
<dbReference type="PANTHER" id="PTHR42829:SF2">
    <property type="entry name" value="NADH-UBIQUINONE OXIDOREDUCTASE CHAIN 5"/>
    <property type="match status" value="1"/>
</dbReference>
<evidence type="ECO:0000256" key="6">
    <source>
        <dbReference type="SAM" id="Phobius"/>
    </source>
</evidence>
<evidence type="ECO:0000256" key="2">
    <source>
        <dbReference type="ARBA" id="ARBA00022692"/>
    </source>
</evidence>
<name>A0A6J7RFT2_9ZZZZ</name>
<feature type="transmembrane region" description="Helical" evidence="6">
    <location>
        <begin position="217"/>
        <end position="233"/>
    </location>
</feature>
<feature type="domain" description="NADH:quinone oxidoreductase/Mrp antiporter transmembrane" evidence="7">
    <location>
        <begin position="138"/>
        <end position="429"/>
    </location>
</feature>
<feature type="transmembrane region" description="Helical" evidence="6">
    <location>
        <begin position="89"/>
        <end position="109"/>
    </location>
</feature>
<dbReference type="PRINTS" id="PR01435">
    <property type="entry name" value="NPOXDRDTASE5"/>
</dbReference>
<dbReference type="GO" id="GO:0008137">
    <property type="term" value="F:NADH dehydrogenase (ubiquinone) activity"/>
    <property type="evidence" value="ECO:0007669"/>
    <property type="project" value="InterPro"/>
</dbReference>
<dbReference type="InterPro" id="IPR001750">
    <property type="entry name" value="ND/Mrp_TM"/>
</dbReference>
<comment type="subcellular location">
    <subcellularLocation>
        <location evidence="1">Membrane</location>
        <topology evidence="1">Multi-pass membrane protein</topology>
    </subcellularLocation>
</comment>
<gene>
    <name evidence="9" type="ORF">UFOPK4175_00039</name>
</gene>
<organism evidence="9">
    <name type="scientific">freshwater metagenome</name>
    <dbReference type="NCBI Taxonomy" id="449393"/>
    <lineage>
        <taxon>unclassified sequences</taxon>
        <taxon>metagenomes</taxon>
        <taxon>ecological metagenomes</taxon>
    </lineage>
</organism>